<protein>
    <recommendedName>
        <fullName evidence="3">Probable endolytic peptidoglycan transglycosylase RlpA</fullName>
        <ecNumber evidence="3">4.2.2.-</ecNumber>
    </recommendedName>
</protein>
<sequence>MGSPFRRLLRARLRTILIVSGAAAAVLAVGAFVFVDGGAPAKPASAAQAEPRTTTPLRDGPRPEPTRAERGQPRSADPSPKKSKPRKRKSDTSAGHVAPPKKKSDYKVVDSGSCQASFYGEGQMTASGEPFDPSALTAAHKTLPMGTKVRVTNKSNGRSVIVRINDRGPYAGGRCLDLSTAAMKKVGGVGSGVISVRYQVLSRR</sequence>
<gene>
    <name evidence="3" type="primary">rlpA</name>
    <name evidence="7" type="ORF">GCM10022254_59880</name>
</gene>
<dbReference type="EMBL" id="BAABAS010000020">
    <property type="protein sequence ID" value="GAA4239504.1"/>
    <property type="molecule type" value="Genomic_DNA"/>
</dbReference>
<dbReference type="PANTHER" id="PTHR34183">
    <property type="entry name" value="ENDOLYTIC PEPTIDOGLYCAN TRANSGLYCOSYLASE RLPA"/>
    <property type="match status" value="1"/>
</dbReference>
<evidence type="ECO:0000313" key="7">
    <source>
        <dbReference type="EMBL" id="GAA4239504.1"/>
    </source>
</evidence>
<feature type="domain" description="RlpA-like protein double-psi beta-barrel" evidence="6">
    <location>
        <begin position="115"/>
        <end position="198"/>
    </location>
</feature>
<dbReference type="CDD" id="cd22268">
    <property type="entry name" value="DPBB_RlpA-like"/>
    <property type="match status" value="1"/>
</dbReference>
<evidence type="ECO:0000256" key="5">
    <source>
        <dbReference type="SAM" id="MobiDB-lite"/>
    </source>
</evidence>
<keyword evidence="2 3" id="KW-0961">Cell wall biogenesis/degradation</keyword>
<comment type="similarity">
    <text evidence="3 4">Belongs to the RlpA family.</text>
</comment>
<dbReference type="InterPro" id="IPR034718">
    <property type="entry name" value="RlpA"/>
</dbReference>
<name>A0ABP8CI14_9ACTN</name>
<evidence type="ECO:0000259" key="6">
    <source>
        <dbReference type="Pfam" id="PF03330"/>
    </source>
</evidence>
<comment type="caution">
    <text evidence="7">The sequence shown here is derived from an EMBL/GenBank/DDBJ whole genome shotgun (WGS) entry which is preliminary data.</text>
</comment>
<evidence type="ECO:0000256" key="1">
    <source>
        <dbReference type="ARBA" id="ARBA00023239"/>
    </source>
</evidence>
<evidence type="ECO:0000256" key="3">
    <source>
        <dbReference type="HAMAP-Rule" id="MF_02071"/>
    </source>
</evidence>
<feature type="region of interest" description="Disordered" evidence="5">
    <location>
        <begin position="41"/>
        <end position="108"/>
    </location>
</feature>
<dbReference type="Proteomes" id="UP001501710">
    <property type="component" value="Unassembled WGS sequence"/>
</dbReference>
<dbReference type="PANTHER" id="PTHR34183:SF8">
    <property type="entry name" value="ENDOLYTIC PEPTIDOGLYCAN TRANSGLYCOSYLASE RLPA-RELATED"/>
    <property type="match status" value="1"/>
</dbReference>
<dbReference type="InterPro" id="IPR009009">
    <property type="entry name" value="RlpA-like_DPBB"/>
</dbReference>
<organism evidence="7 8">
    <name type="scientific">Actinomadura meridiana</name>
    <dbReference type="NCBI Taxonomy" id="559626"/>
    <lineage>
        <taxon>Bacteria</taxon>
        <taxon>Bacillati</taxon>
        <taxon>Actinomycetota</taxon>
        <taxon>Actinomycetes</taxon>
        <taxon>Streptosporangiales</taxon>
        <taxon>Thermomonosporaceae</taxon>
        <taxon>Actinomadura</taxon>
    </lineage>
</organism>
<evidence type="ECO:0000313" key="8">
    <source>
        <dbReference type="Proteomes" id="UP001501710"/>
    </source>
</evidence>
<dbReference type="NCBIfam" id="TIGR00413">
    <property type="entry name" value="rlpA"/>
    <property type="match status" value="1"/>
</dbReference>
<comment type="function">
    <text evidence="3">Lytic transglycosylase with a strong preference for naked glycan strands that lack stem peptides.</text>
</comment>
<feature type="compositionally biased region" description="Basic and acidic residues" evidence="5">
    <location>
        <begin position="59"/>
        <end position="72"/>
    </location>
</feature>
<dbReference type="SUPFAM" id="SSF50685">
    <property type="entry name" value="Barwin-like endoglucanases"/>
    <property type="match status" value="1"/>
</dbReference>
<reference evidence="8" key="1">
    <citation type="journal article" date="2019" name="Int. J. Syst. Evol. Microbiol.">
        <title>The Global Catalogue of Microorganisms (GCM) 10K type strain sequencing project: providing services to taxonomists for standard genome sequencing and annotation.</title>
        <authorList>
            <consortium name="The Broad Institute Genomics Platform"/>
            <consortium name="The Broad Institute Genome Sequencing Center for Infectious Disease"/>
            <person name="Wu L."/>
            <person name="Ma J."/>
        </authorList>
    </citation>
    <scope>NUCLEOTIDE SEQUENCE [LARGE SCALE GENOMIC DNA]</scope>
    <source>
        <strain evidence="8">JCM 17440</strain>
    </source>
</reference>
<dbReference type="InterPro" id="IPR036908">
    <property type="entry name" value="RlpA-like_sf"/>
</dbReference>
<evidence type="ECO:0000256" key="4">
    <source>
        <dbReference type="RuleBase" id="RU003495"/>
    </source>
</evidence>
<dbReference type="RefSeq" id="WP_344903399.1">
    <property type="nucleotide sequence ID" value="NZ_BAABAS010000020.1"/>
</dbReference>
<dbReference type="Gene3D" id="2.40.40.10">
    <property type="entry name" value="RlpA-like domain"/>
    <property type="match status" value="1"/>
</dbReference>
<accession>A0ABP8CI14</accession>
<proteinExistence type="inferred from homology"/>
<evidence type="ECO:0000256" key="2">
    <source>
        <dbReference type="ARBA" id="ARBA00023316"/>
    </source>
</evidence>
<dbReference type="HAMAP" id="MF_02071">
    <property type="entry name" value="RlpA"/>
    <property type="match status" value="1"/>
</dbReference>
<keyword evidence="1 3" id="KW-0456">Lyase</keyword>
<keyword evidence="8" id="KW-1185">Reference proteome</keyword>
<dbReference type="EC" id="4.2.2.-" evidence="3"/>
<feature type="compositionally biased region" description="Low complexity" evidence="5">
    <location>
        <begin position="41"/>
        <end position="51"/>
    </location>
</feature>
<dbReference type="Pfam" id="PF03330">
    <property type="entry name" value="DPBB_1"/>
    <property type="match status" value="1"/>
</dbReference>
<dbReference type="InterPro" id="IPR012997">
    <property type="entry name" value="RplA"/>
</dbReference>